<gene>
    <name evidence="1" type="ORF">U771_27355</name>
</gene>
<dbReference type="EMBL" id="CP006852">
    <property type="protein sequence ID" value="AHC37943.1"/>
    <property type="molecule type" value="Genomic_DNA"/>
</dbReference>
<evidence type="ECO:0000313" key="1">
    <source>
        <dbReference type="EMBL" id="AHC37943.1"/>
    </source>
</evidence>
<accession>A0ACA7PDG7</accession>
<protein>
    <submittedName>
        <fullName evidence="1">Uncharacterized protein</fullName>
    </submittedName>
</protein>
<evidence type="ECO:0000313" key="2">
    <source>
        <dbReference type="Proteomes" id="UP000018725"/>
    </source>
</evidence>
<sequence length="87" mass="9823">MSIDTPWGEAVLLNQVPLGHWRQLRTRPRSGEPLEQSNDQKKTSTGVFFCLKSNKYGGSGLLGLFRFFEFQADGRVERGNLPRLVDA</sequence>
<name>A0ACA7PDG7_9PSED</name>
<dbReference type="Proteomes" id="UP000018725">
    <property type="component" value="Chromosome"/>
</dbReference>
<reference evidence="1 2" key="1">
    <citation type="journal article" date="2014" name="Genome Announc.">
        <title>Complete Genome Sequence of Pseudomonas sp. Strain TKP, Isolated from a gamma-Hexachlorocyclohexane-Degrading Mixed Culture.</title>
        <authorList>
            <person name="Ohtsubo Y."/>
            <person name="Kishida K."/>
            <person name="Sato T."/>
            <person name="Tabata M."/>
            <person name="Kawasumi T."/>
            <person name="Ogura Y."/>
            <person name="Hayashi T."/>
            <person name="Tsuda M."/>
            <person name="Nagata Y."/>
        </authorList>
    </citation>
    <scope>NUCLEOTIDE SEQUENCE [LARGE SCALE GENOMIC DNA]</scope>
    <source>
        <strain evidence="1 2">TKP</strain>
    </source>
</reference>
<organism evidence="1 2">
    <name type="scientific">Pseudomonas gorinensis</name>
    <dbReference type="NCBI Taxonomy" id="3240790"/>
    <lineage>
        <taxon>Bacteria</taxon>
        <taxon>Pseudomonadati</taxon>
        <taxon>Pseudomonadota</taxon>
        <taxon>Gammaproteobacteria</taxon>
        <taxon>Pseudomonadales</taxon>
        <taxon>Pseudomonadaceae</taxon>
        <taxon>Pseudomonas</taxon>
    </lineage>
</organism>
<keyword evidence="2" id="KW-1185">Reference proteome</keyword>
<proteinExistence type="predicted"/>